<reference evidence="1 2" key="1">
    <citation type="submission" date="2024-09" db="EMBL/GenBank/DDBJ databases">
        <title>Genome sequencing and assembly of Phytophthora oleae, isolate VK10A, causative agent of rot of olive drupes.</title>
        <authorList>
            <person name="Conti Taguali S."/>
            <person name="Riolo M."/>
            <person name="La Spada F."/>
            <person name="Cacciola S.O."/>
            <person name="Dionisio G."/>
        </authorList>
    </citation>
    <scope>NUCLEOTIDE SEQUENCE [LARGE SCALE GENOMIC DNA]</scope>
    <source>
        <strain evidence="1 2">VK10A</strain>
    </source>
</reference>
<proteinExistence type="predicted"/>
<dbReference type="Proteomes" id="UP001632037">
    <property type="component" value="Unassembled WGS sequence"/>
</dbReference>
<evidence type="ECO:0000313" key="1">
    <source>
        <dbReference type="EMBL" id="KAL3661882.1"/>
    </source>
</evidence>
<dbReference type="AlphaFoldDB" id="A0ABD3F7E8"/>
<keyword evidence="2" id="KW-1185">Reference proteome</keyword>
<dbReference type="EMBL" id="JBIMZQ010000034">
    <property type="protein sequence ID" value="KAL3661882.1"/>
    <property type="molecule type" value="Genomic_DNA"/>
</dbReference>
<gene>
    <name evidence="1" type="ORF">V7S43_013175</name>
</gene>
<comment type="caution">
    <text evidence="1">The sequence shown here is derived from an EMBL/GenBank/DDBJ whole genome shotgun (WGS) entry which is preliminary data.</text>
</comment>
<sequence length="50" mass="5499">MRSGLAVAQRTALRSVARALLMMAQAIPQSSNSMTANEDLSDLFIIDYNR</sequence>
<protein>
    <submittedName>
        <fullName evidence="1">Uncharacterized protein</fullName>
    </submittedName>
</protein>
<accession>A0ABD3F7E8</accession>
<organism evidence="1 2">
    <name type="scientific">Phytophthora oleae</name>
    <dbReference type="NCBI Taxonomy" id="2107226"/>
    <lineage>
        <taxon>Eukaryota</taxon>
        <taxon>Sar</taxon>
        <taxon>Stramenopiles</taxon>
        <taxon>Oomycota</taxon>
        <taxon>Peronosporomycetes</taxon>
        <taxon>Peronosporales</taxon>
        <taxon>Peronosporaceae</taxon>
        <taxon>Phytophthora</taxon>
    </lineage>
</organism>
<evidence type="ECO:0000313" key="2">
    <source>
        <dbReference type="Proteomes" id="UP001632037"/>
    </source>
</evidence>
<name>A0ABD3F7E8_9STRA</name>